<feature type="compositionally biased region" description="Pro residues" evidence="1">
    <location>
        <begin position="490"/>
        <end position="510"/>
    </location>
</feature>
<dbReference type="OrthoDB" id="21470at2759"/>
<reference evidence="3 4" key="1">
    <citation type="submission" date="2015-09" db="EMBL/GenBank/DDBJ databases">
        <title>Host preference determinants of Valsa canker pathogens revealed by comparative genomics.</title>
        <authorList>
            <person name="Yin Z."/>
            <person name="Huang L."/>
        </authorList>
    </citation>
    <scope>NUCLEOTIDE SEQUENCE [LARGE SCALE GENOMIC DNA]</scope>
    <source>
        <strain evidence="3 4">SXYLt</strain>
    </source>
</reference>
<evidence type="ECO:0000259" key="2">
    <source>
        <dbReference type="PROSITE" id="PS51391"/>
    </source>
</evidence>
<feature type="domain" description="CID" evidence="2">
    <location>
        <begin position="29"/>
        <end position="191"/>
    </location>
</feature>
<dbReference type="PROSITE" id="PS51391">
    <property type="entry name" value="CID"/>
    <property type="match status" value="1"/>
</dbReference>
<dbReference type="AlphaFoldDB" id="A0A423X018"/>
<accession>A0A423X018</accession>
<proteinExistence type="predicted"/>
<feature type="compositionally biased region" description="Polar residues" evidence="1">
    <location>
        <begin position="199"/>
        <end position="212"/>
    </location>
</feature>
<name>A0A423X018_9PEZI</name>
<protein>
    <recommendedName>
        <fullName evidence="2">CID domain-containing protein</fullName>
    </recommendedName>
</protein>
<gene>
    <name evidence="3" type="ORF">VPNG_05707</name>
</gene>
<dbReference type="Gene3D" id="1.25.40.90">
    <property type="match status" value="1"/>
</dbReference>
<feature type="compositionally biased region" description="Low complexity" evidence="1">
    <location>
        <begin position="475"/>
        <end position="489"/>
    </location>
</feature>
<evidence type="ECO:0000256" key="1">
    <source>
        <dbReference type="SAM" id="MobiDB-lite"/>
    </source>
</evidence>
<organism evidence="3 4">
    <name type="scientific">Cytospora leucostoma</name>
    <dbReference type="NCBI Taxonomy" id="1230097"/>
    <lineage>
        <taxon>Eukaryota</taxon>
        <taxon>Fungi</taxon>
        <taxon>Dikarya</taxon>
        <taxon>Ascomycota</taxon>
        <taxon>Pezizomycotina</taxon>
        <taxon>Sordariomycetes</taxon>
        <taxon>Sordariomycetidae</taxon>
        <taxon>Diaporthales</taxon>
        <taxon>Cytosporaceae</taxon>
        <taxon>Cytospora</taxon>
    </lineage>
</organism>
<dbReference type="PANTHER" id="PTHR12323">
    <property type="entry name" value="SR-RELATED CTD ASSOCIATED FACTOR 6"/>
    <property type="match status" value="1"/>
</dbReference>
<dbReference type="InterPro" id="IPR008942">
    <property type="entry name" value="ENTH_VHS"/>
</dbReference>
<keyword evidence="4" id="KW-1185">Reference proteome</keyword>
<dbReference type="STRING" id="1230097.A0A423X018"/>
<feature type="region of interest" description="Disordered" evidence="1">
    <location>
        <begin position="189"/>
        <end position="212"/>
    </location>
</feature>
<dbReference type="InterPro" id="IPR006569">
    <property type="entry name" value="CID_dom"/>
</dbReference>
<dbReference type="InParanoid" id="A0A423X018"/>
<dbReference type="GO" id="GO:0048471">
    <property type="term" value="C:perinuclear region of cytoplasm"/>
    <property type="evidence" value="ECO:0007669"/>
    <property type="project" value="TreeGrafter"/>
</dbReference>
<evidence type="ECO:0000313" key="4">
    <source>
        <dbReference type="Proteomes" id="UP000285146"/>
    </source>
</evidence>
<dbReference type="PANTHER" id="PTHR12323:SF0">
    <property type="entry name" value="CALCIUM HOMEOSTASIS ENDOPLASMIC RETICULUM PROTEIN"/>
    <property type="match status" value="1"/>
</dbReference>
<feature type="compositionally biased region" description="Pro residues" evidence="1">
    <location>
        <begin position="459"/>
        <end position="469"/>
    </location>
</feature>
<dbReference type="GO" id="GO:0006874">
    <property type="term" value="P:intracellular calcium ion homeostasis"/>
    <property type="evidence" value="ECO:0007669"/>
    <property type="project" value="TreeGrafter"/>
</dbReference>
<feature type="compositionally biased region" description="Basic residues" evidence="1">
    <location>
        <begin position="351"/>
        <end position="370"/>
    </location>
</feature>
<feature type="region of interest" description="Disordered" evidence="1">
    <location>
        <begin position="336"/>
        <end position="400"/>
    </location>
</feature>
<dbReference type="Pfam" id="PF04818">
    <property type="entry name" value="CID"/>
    <property type="match status" value="1"/>
</dbReference>
<feature type="region of interest" description="Disordered" evidence="1">
    <location>
        <begin position="438"/>
        <end position="577"/>
    </location>
</feature>
<feature type="compositionally biased region" description="Pro residues" evidence="1">
    <location>
        <begin position="519"/>
        <end position="531"/>
    </location>
</feature>
<sequence>MASASAQLGIAKASLFAALLKQDAGLPSCSRDDIEQFHGLLSAAVAQCSPTNVQKCKQWTLQHMISSPARVAALGRYLVAFANSFGSQQQAQAGGGPNKKGPPGPSVKRRRLHLLYVLNDVFFHVKFRTKDQTFFADLEPHVLPLVKSAAAFTNAPKHQGKLNDLIEVWEEKAYFSGSVLEKLRAAVAEGPTKAKDNTEANGETATQKETAVSSARNAPFLLPTMHGDASTPWYDLPAANWLPAIEPNSTRPMNPSMIKPLQLAGGPADKNLVEAVKKLLGEVYKIYAKDTRLDGESVVDINQMGEIIERDELGDIVGGETYYGWSRAFCEKMRARRKKGDAMDIDDDGRGRRRSSRSSSRSRSRSRGRSPSRDSSRPAMKRRRISGSRSRSQGQEELQPAATLTRLFTLRVAVAPALSFPTTRPLFTTTTAAAVPGFDAWNAPPPPPPHYQGHNHGHWPPPPPPPPLGMSPAGNNNNNNSNSVGQPPQGWFPPPPIAGSPPVPVPPPSAWGPGGGWGPPVPPPPPPPSSGHPPQQQPGGGYHQGGGGGGGGYQQYGRGGNGNYRGRGGGYGRGRGW</sequence>
<dbReference type="Proteomes" id="UP000285146">
    <property type="component" value="Unassembled WGS sequence"/>
</dbReference>
<comment type="caution">
    <text evidence="3">The sequence shown here is derived from an EMBL/GenBank/DDBJ whole genome shotgun (WGS) entry which is preliminary data.</text>
</comment>
<dbReference type="EMBL" id="LKEB01000032">
    <property type="protein sequence ID" value="ROW09121.1"/>
    <property type="molecule type" value="Genomic_DNA"/>
</dbReference>
<evidence type="ECO:0000313" key="3">
    <source>
        <dbReference type="EMBL" id="ROW09121.1"/>
    </source>
</evidence>
<feature type="compositionally biased region" description="Gly residues" evidence="1">
    <location>
        <begin position="538"/>
        <end position="577"/>
    </location>
</feature>